<keyword evidence="4" id="KW-1185">Reference proteome</keyword>
<dbReference type="Pfam" id="PF00725">
    <property type="entry name" value="3HCDH"/>
    <property type="match status" value="1"/>
</dbReference>
<evidence type="ECO:0000313" key="4">
    <source>
        <dbReference type="Proteomes" id="UP001516400"/>
    </source>
</evidence>
<dbReference type="InterPro" id="IPR008927">
    <property type="entry name" value="6-PGluconate_DH-like_C_sf"/>
</dbReference>
<dbReference type="AlphaFoldDB" id="A0ABD2N2J8"/>
<protein>
    <recommendedName>
        <fullName evidence="2">3-hydroxyacyl-CoA dehydrogenase C-terminal domain-containing protein</fullName>
    </recommendedName>
</protein>
<dbReference type="Gene3D" id="1.10.1040.10">
    <property type="entry name" value="N-(1-d-carboxylethyl)-l-norvaline Dehydrogenase, domain 2"/>
    <property type="match status" value="1"/>
</dbReference>
<dbReference type="EMBL" id="JABFTP020000062">
    <property type="protein sequence ID" value="KAL3272911.1"/>
    <property type="molecule type" value="Genomic_DNA"/>
</dbReference>
<evidence type="ECO:0000256" key="1">
    <source>
        <dbReference type="ARBA" id="ARBA00023027"/>
    </source>
</evidence>
<dbReference type="SUPFAM" id="SSF48179">
    <property type="entry name" value="6-phosphogluconate dehydrogenase C-terminal domain-like"/>
    <property type="match status" value="1"/>
</dbReference>
<dbReference type="InterPro" id="IPR013328">
    <property type="entry name" value="6PGD_dom2"/>
</dbReference>
<comment type="caution">
    <text evidence="3">The sequence shown here is derived from an EMBL/GenBank/DDBJ whole genome shotgun (WGS) entry which is preliminary data.</text>
</comment>
<dbReference type="PANTHER" id="PTHR43561:SF3">
    <property type="entry name" value="HYDROXYACYL-COENZYME A DEHYDROGENASE, MITOCHONDRIAL"/>
    <property type="match status" value="1"/>
</dbReference>
<dbReference type="InterPro" id="IPR052242">
    <property type="entry name" value="Mito_3-hydroxyacyl-CoA_DH"/>
</dbReference>
<dbReference type="InterPro" id="IPR006108">
    <property type="entry name" value="3HC_DH_C"/>
</dbReference>
<dbReference type="Proteomes" id="UP001516400">
    <property type="component" value="Unassembled WGS sequence"/>
</dbReference>
<sequence>MLERGDATAEDIDTAMKLGAGYPMGPIELSDYTGHDTKKFILDSWHKKFPDNPLFEPIKTVDKLVKEGKLGRKTGEGFYKYK</sequence>
<proteinExistence type="predicted"/>
<reference evidence="3 4" key="1">
    <citation type="journal article" date="2021" name="BMC Biol.">
        <title>Horizontally acquired antibacterial genes associated with adaptive radiation of ladybird beetles.</title>
        <authorList>
            <person name="Li H.S."/>
            <person name="Tang X.F."/>
            <person name="Huang Y.H."/>
            <person name="Xu Z.Y."/>
            <person name="Chen M.L."/>
            <person name="Du X.Y."/>
            <person name="Qiu B.Y."/>
            <person name="Chen P.T."/>
            <person name="Zhang W."/>
            <person name="Slipinski A."/>
            <person name="Escalona H.E."/>
            <person name="Waterhouse R.M."/>
            <person name="Zwick A."/>
            <person name="Pang H."/>
        </authorList>
    </citation>
    <scope>NUCLEOTIDE SEQUENCE [LARGE SCALE GENOMIC DNA]</scope>
    <source>
        <strain evidence="3">SYSU2018</strain>
    </source>
</reference>
<evidence type="ECO:0000259" key="2">
    <source>
        <dbReference type="Pfam" id="PF00725"/>
    </source>
</evidence>
<gene>
    <name evidence="3" type="ORF">HHI36_014370</name>
</gene>
<name>A0ABD2N2J8_9CUCU</name>
<feature type="domain" description="3-hydroxyacyl-CoA dehydrogenase C-terminal" evidence="2">
    <location>
        <begin position="1"/>
        <end position="81"/>
    </location>
</feature>
<accession>A0ABD2N2J8</accession>
<evidence type="ECO:0000313" key="3">
    <source>
        <dbReference type="EMBL" id="KAL3272911.1"/>
    </source>
</evidence>
<dbReference type="PANTHER" id="PTHR43561">
    <property type="match status" value="1"/>
</dbReference>
<organism evidence="3 4">
    <name type="scientific">Cryptolaemus montrouzieri</name>
    <dbReference type="NCBI Taxonomy" id="559131"/>
    <lineage>
        <taxon>Eukaryota</taxon>
        <taxon>Metazoa</taxon>
        <taxon>Ecdysozoa</taxon>
        <taxon>Arthropoda</taxon>
        <taxon>Hexapoda</taxon>
        <taxon>Insecta</taxon>
        <taxon>Pterygota</taxon>
        <taxon>Neoptera</taxon>
        <taxon>Endopterygota</taxon>
        <taxon>Coleoptera</taxon>
        <taxon>Polyphaga</taxon>
        <taxon>Cucujiformia</taxon>
        <taxon>Coccinelloidea</taxon>
        <taxon>Coccinellidae</taxon>
        <taxon>Scymninae</taxon>
        <taxon>Scymnini</taxon>
        <taxon>Cryptolaemus</taxon>
    </lineage>
</organism>
<keyword evidence="1" id="KW-0520">NAD</keyword>